<evidence type="ECO:0000313" key="1">
    <source>
        <dbReference type="EMBL" id="SVD74640.1"/>
    </source>
</evidence>
<organism evidence="1">
    <name type="scientific">marine metagenome</name>
    <dbReference type="NCBI Taxonomy" id="408172"/>
    <lineage>
        <taxon>unclassified sequences</taxon>
        <taxon>metagenomes</taxon>
        <taxon>ecological metagenomes</taxon>
    </lineage>
</organism>
<feature type="non-terminal residue" evidence="1">
    <location>
        <position position="49"/>
    </location>
</feature>
<proteinExistence type="predicted"/>
<protein>
    <submittedName>
        <fullName evidence="1">Uncharacterized protein</fullName>
    </submittedName>
</protein>
<dbReference type="AlphaFoldDB" id="A0A382XUW9"/>
<gene>
    <name evidence="1" type="ORF">METZ01_LOCUS427494</name>
</gene>
<dbReference type="EMBL" id="UINC01170544">
    <property type="protein sequence ID" value="SVD74640.1"/>
    <property type="molecule type" value="Genomic_DNA"/>
</dbReference>
<accession>A0A382XUW9</accession>
<sequence>MQHVAARPQAQTSFCQEPRCPFPKGTFPSSAWALLGDKGTRTRGLYPPD</sequence>
<reference evidence="1" key="1">
    <citation type="submission" date="2018-05" db="EMBL/GenBank/DDBJ databases">
        <authorList>
            <person name="Lanie J.A."/>
            <person name="Ng W.-L."/>
            <person name="Kazmierczak K.M."/>
            <person name="Andrzejewski T.M."/>
            <person name="Davidsen T.M."/>
            <person name="Wayne K.J."/>
            <person name="Tettelin H."/>
            <person name="Glass J.I."/>
            <person name="Rusch D."/>
            <person name="Podicherti R."/>
            <person name="Tsui H.-C.T."/>
            <person name="Winkler M.E."/>
        </authorList>
    </citation>
    <scope>NUCLEOTIDE SEQUENCE</scope>
</reference>
<name>A0A382XUW9_9ZZZZ</name>